<dbReference type="AlphaFoldDB" id="A0A1F6EK20"/>
<dbReference type="HAMAP" id="MF_01264">
    <property type="entry name" value="CCA_arch"/>
    <property type="match status" value="1"/>
</dbReference>
<dbReference type="Proteomes" id="UP000178427">
    <property type="component" value="Unassembled WGS sequence"/>
</dbReference>
<evidence type="ECO:0000256" key="1">
    <source>
        <dbReference type="ARBA" id="ARBA00022679"/>
    </source>
</evidence>
<evidence type="ECO:0000313" key="15">
    <source>
        <dbReference type="Proteomes" id="UP000178427"/>
    </source>
</evidence>
<keyword evidence="1" id="KW-0808">Transferase</keyword>
<dbReference type="InterPro" id="IPR043519">
    <property type="entry name" value="NT_sf"/>
</dbReference>
<dbReference type="GO" id="GO:0051607">
    <property type="term" value="P:defense response to virus"/>
    <property type="evidence" value="ECO:0007669"/>
    <property type="project" value="UniProtKB-KW"/>
</dbReference>
<evidence type="ECO:0000256" key="2">
    <source>
        <dbReference type="ARBA" id="ARBA00022694"/>
    </source>
</evidence>
<evidence type="ECO:0000256" key="7">
    <source>
        <dbReference type="ARBA" id="ARBA00022840"/>
    </source>
</evidence>
<dbReference type="Gene3D" id="1.10.1410.30">
    <property type="entry name" value="CCA tRNA nucleotidyltransferase, domain 2"/>
    <property type="match status" value="1"/>
</dbReference>
<keyword evidence="8" id="KW-0460">Magnesium</keyword>
<evidence type="ECO:0000256" key="9">
    <source>
        <dbReference type="ARBA" id="ARBA00022884"/>
    </source>
</evidence>
<comment type="caution">
    <text evidence="14">The sequence shown here is derived from an EMBL/GenBank/DDBJ whole genome shotgun (WGS) entry which is preliminary data.</text>
</comment>
<dbReference type="SUPFAM" id="SSF81631">
    <property type="entry name" value="PAP/OAS1 substrate-binding domain"/>
    <property type="match status" value="1"/>
</dbReference>
<dbReference type="InterPro" id="IPR002934">
    <property type="entry name" value="Polymerase_NTP_transf_dom"/>
</dbReference>
<dbReference type="InterPro" id="IPR008229">
    <property type="entry name" value="CCA-adding_arc"/>
</dbReference>
<dbReference type="Gene3D" id="3.30.460.10">
    <property type="entry name" value="Beta Polymerase, domain 2"/>
    <property type="match status" value="1"/>
</dbReference>
<feature type="domain" description="Polymerase nucleotidyl transferase" evidence="11">
    <location>
        <begin position="32"/>
        <end position="135"/>
    </location>
</feature>
<evidence type="ECO:0000256" key="4">
    <source>
        <dbReference type="ARBA" id="ARBA00022723"/>
    </source>
</evidence>
<dbReference type="PIRSF" id="PIRSF005335">
    <property type="entry name" value="CCA_arch"/>
    <property type="match status" value="1"/>
</dbReference>
<dbReference type="InterPro" id="IPR042090">
    <property type="entry name" value="CCA_tRNA_nucleotrans_2"/>
</dbReference>
<dbReference type="InterPro" id="IPR011068">
    <property type="entry name" value="NuclTrfase_I-like_C"/>
</dbReference>
<dbReference type="Gene3D" id="3.30.70.1550">
    <property type="entry name" value="Archaeal tRNA CCA-adding enzyme catalytic domain"/>
    <property type="match status" value="1"/>
</dbReference>
<dbReference type="GO" id="GO:0004810">
    <property type="term" value="F:CCA tRNA nucleotidyltransferase activity"/>
    <property type="evidence" value="ECO:0007669"/>
    <property type="project" value="InterPro"/>
</dbReference>
<dbReference type="PANTHER" id="PTHR39643">
    <property type="entry name" value="CCA-ADDING ENZYME"/>
    <property type="match status" value="1"/>
</dbReference>
<evidence type="ECO:0000313" key="14">
    <source>
        <dbReference type="EMBL" id="OGG73976.1"/>
    </source>
</evidence>
<dbReference type="SUPFAM" id="SSF81301">
    <property type="entry name" value="Nucleotidyltransferase"/>
    <property type="match status" value="1"/>
</dbReference>
<protein>
    <submittedName>
        <fullName evidence="14">CCA-adding enzyme</fullName>
    </submittedName>
</protein>
<evidence type="ECO:0000256" key="5">
    <source>
        <dbReference type="ARBA" id="ARBA00022741"/>
    </source>
</evidence>
<feature type="domain" description="tRNA nucleotidyltransferase substrate binding" evidence="12">
    <location>
        <begin position="150"/>
        <end position="260"/>
    </location>
</feature>
<keyword evidence="9" id="KW-0694">RNA-binding</keyword>
<evidence type="ECO:0000256" key="6">
    <source>
        <dbReference type="ARBA" id="ARBA00022800"/>
    </source>
</evidence>
<dbReference type="Gene3D" id="3.30.70.590">
    <property type="entry name" value="Poly(A) polymerase predicted RNA binding domain"/>
    <property type="match status" value="1"/>
</dbReference>
<name>A0A1F6EK20_9BACT</name>
<dbReference type="GO" id="GO:0003723">
    <property type="term" value="F:RNA binding"/>
    <property type="evidence" value="ECO:0007669"/>
    <property type="project" value="UniProtKB-KW"/>
</dbReference>
<accession>A0A1F6EK20</accession>
<dbReference type="STRING" id="1798513.A3A40_03080"/>
<keyword evidence="7" id="KW-0067">ATP-binding</keyword>
<dbReference type="GO" id="GO:0001680">
    <property type="term" value="P:tRNA 3'-terminal CCA addition"/>
    <property type="evidence" value="ECO:0007669"/>
    <property type="project" value="InterPro"/>
</dbReference>
<dbReference type="Pfam" id="PF09249">
    <property type="entry name" value="tRNA_NucTransf2"/>
    <property type="match status" value="1"/>
</dbReference>
<keyword evidence="10" id="KW-0051">Antiviral defense</keyword>
<evidence type="ECO:0000259" key="12">
    <source>
        <dbReference type="Pfam" id="PF09249"/>
    </source>
</evidence>
<reference evidence="14 15" key="1">
    <citation type="journal article" date="2016" name="Nat. Commun.">
        <title>Thousands of microbial genomes shed light on interconnected biogeochemical processes in an aquifer system.</title>
        <authorList>
            <person name="Anantharaman K."/>
            <person name="Brown C.T."/>
            <person name="Hug L.A."/>
            <person name="Sharon I."/>
            <person name="Castelle C.J."/>
            <person name="Probst A.J."/>
            <person name="Thomas B.C."/>
            <person name="Singh A."/>
            <person name="Wilkins M.J."/>
            <person name="Karaoz U."/>
            <person name="Brodie E.L."/>
            <person name="Williams K.H."/>
            <person name="Hubbard S.S."/>
            <person name="Banfield J.F."/>
        </authorList>
    </citation>
    <scope>NUCLEOTIDE SEQUENCE [LARGE SCALE GENOMIC DNA]</scope>
</reference>
<dbReference type="GO" id="GO:0046872">
    <property type="term" value="F:metal ion binding"/>
    <property type="evidence" value="ECO:0007669"/>
    <property type="project" value="UniProtKB-KW"/>
</dbReference>
<dbReference type="CDD" id="cd05400">
    <property type="entry name" value="NT_2-5OAS_ClassI-CCAase"/>
    <property type="match status" value="1"/>
</dbReference>
<dbReference type="EMBL" id="MFMA01000018">
    <property type="protein sequence ID" value="OGG73976.1"/>
    <property type="molecule type" value="Genomic_DNA"/>
</dbReference>
<dbReference type="PANTHER" id="PTHR39643:SF1">
    <property type="entry name" value="CCA-ADDING ENZYME"/>
    <property type="match status" value="1"/>
</dbReference>
<keyword evidence="6" id="KW-0692">RNA repair</keyword>
<evidence type="ECO:0000256" key="10">
    <source>
        <dbReference type="ARBA" id="ARBA00023118"/>
    </source>
</evidence>
<evidence type="ECO:0000259" key="13">
    <source>
        <dbReference type="Pfam" id="PF21133"/>
    </source>
</evidence>
<feature type="domain" description="CCA-adding enzyme C-terminal" evidence="13">
    <location>
        <begin position="278"/>
        <end position="397"/>
    </location>
</feature>
<dbReference type="GO" id="GO:0042245">
    <property type="term" value="P:RNA repair"/>
    <property type="evidence" value="ECO:0007669"/>
    <property type="project" value="UniProtKB-KW"/>
</dbReference>
<dbReference type="InterPro" id="IPR015329">
    <property type="entry name" value="tRNA_NucTransf2"/>
</dbReference>
<dbReference type="NCBIfam" id="TIGR03671">
    <property type="entry name" value="cca_archaeal"/>
    <property type="match status" value="1"/>
</dbReference>
<keyword evidence="4" id="KW-0479">Metal-binding</keyword>
<gene>
    <name evidence="14" type="ORF">A3A40_03080</name>
</gene>
<dbReference type="InterPro" id="IPR006116">
    <property type="entry name" value="NT_2-5OAS_ClassI-CCAase"/>
</dbReference>
<keyword evidence="3" id="KW-0548">Nucleotidyltransferase</keyword>
<dbReference type="SUPFAM" id="SSF55003">
    <property type="entry name" value="PAP/Archaeal CCA-adding enzyme, C-terminal domain"/>
    <property type="match status" value="1"/>
</dbReference>
<keyword evidence="2" id="KW-0819">tRNA processing</keyword>
<organism evidence="14 15">
    <name type="scientific">Candidatus Kaiserbacteria bacterium RIFCSPLOWO2_01_FULL_54_20</name>
    <dbReference type="NCBI Taxonomy" id="1798513"/>
    <lineage>
        <taxon>Bacteria</taxon>
        <taxon>Candidatus Kaiseribacteriota</taxon>
    </lineage>
</organism>
<evidence type="ECO:0000256" key="8">
    <source>
        <dbReference type="ARBA" id="ARBA00022842"/>
    </source>
</evidence>
<sequence>MKSVAALKKKVLGRISPSASEAEAEKRFASRLKKILEGAGAEKVSFVGSAARDTGLKGDNDIDLFLQYPPELEKDYIVEKTFTYARKNIKADWIVRYAEHPYLQAKIGAFKVEVIPCFIAKPHEGIKSAVDRSPLHMDYLQKRLSLKQREDVRLLKQLLKNNGLYGAEIAVKGFSGLVCEYLTLNYRTFEGVVENSAKWRTPVRIDIEGTSEKQFTESLAIVDAIDRNRNAAAVTSEENVLRFIALCQAFASNPSEKFFFAKRKARTLAESKAAWKNRATQIALVEFPSPDVVEDILSPQLEKTRERAEKQLALDGFCALGAHSFTEKGKCFMLFEFASAEKPLVEKHFGPPAQDGKAVAKFLKGKKILRGPFIEGSKIVVETAGKKENAFEKLAELKTRAVKWGAASHLLSPLKKAIVRKNEGVFTPGAAQGLQDYFFKREPWW</sequence>
<dbReference type="Pfam" id="PF21133">
    <property type="entry name" value="CAA_C"/>
    <property type="match status" value="1"/>
</dbReference>
<evidence type="ECO:0000259" key="11">
    <source>
        <dbReference type="Pfam" id="PF01909"/>
    </source>
</evidence>
<evidence type="ECO:0000256" key="3">
    <source>
        <dbReference type="ARBA" id="ARBA00022695"/>
    </source>
</evidence>
<proteinExistence type="inferred from homology"/>
<keyword evidence="5" id="KW-0547">Nucleotide-binding</keyword>
<dbReference type="GO" id="GO:0005524">
    <property type="term" value="F:ATP binding"/>
    <property type="evidence" value="ECO:0007669"/>
    <property type="project" value="UniProtKB-KW"/>
</dbReference>
<dbReference type="Pfam" id="PF01909">
    <property type="entry name" value="NTP_transf_2"/>
    <property type="match status" value="1"/>
</dbReference>
<dbReference type="InterPro" id="IPR048833">
    <property type="entry name" value="CAA_C"/>
</dbReference>